<dbReference type="AlphaFoldDB" id="A0A1F7XAR7"/>
<protein>
    <submittedName>
        <fullName evidence="1">Uncharacterized protein</fullName>
    </submittedName>
</protein>
<proteinExistence type="predicted"/>
<gene>
    <name evidence="1" type="ORF">A2Z22_03425</name>
</gene>
<organism evidence="1 2">
    <name type="scientific">Candidatus Woesebacteria bacterium RBG_16_34_12</name>
    <dbReference type="NCBI Taxonomy" id="1802480"/>
    <lineage>
        <taxon>Bacteria</taxon>
        <taxon>Candidatus Woeseibacteriota</taxon>
    </lineage>
</organism>
<dbReference type="Proteomes" id="UP000177053">
    <property type="component" value="Unassembled WGS sequence"/>
</dbReference>
<name>A0A1F7XAR7_9BACT</name>
<dbReference type="EMBL" id="MGFS01000003">
    <property type="protein sequence ID" value="OGM12114.1"/>
    <property type="molecule type" value="Genomic_DNA"/>
</dbReference>
<comment type="caution">
    <text evidence="1">The sequence shown here is derived from an EMBL/GenBank/DDBJ whole genome shotgun (WGS) entry which is preliminary data.</text>
</comment>
<accession>A0A1F7XAR7</accession>
<reference evidence="1 2" key="1">
    <citation type="journal article" date="2016" name="Nat. Commun.">
        <title>Thousands of microbial genomes shed light on interconnected biogeochemical processes in an aquifer system.</title>
        <authorList>
            <person name="Anantharaman K."/>
            <person name="Brown C.T."/>
            <person name="Hug L.A."/>
            <person name="Sharon I."/>
            <person name="Castelle C.J."/>
            <person name="Probst A.J."/>
            <person name="Thomas B.C."/>
            <person name="Singh A."/>
            <person name="Wilkins M.J."/>
            <person name="Karaoz U."/>
            <person name="Brodie E.L."/>
            <person name="Williams K.H."/>
            <person name="Hubbard S.S."/>
            <person name="Banfield J.F."/>
        </authorList>
    </citation>
    <scope>NUCLEOTIDE SEQUENCE [LARGE SCALE GENOMIC DNA]</scope>
</reference>
<evidence type="ECO:0000313" key="1">
    <source>
        <dbReference type="EMBL" id="OGM12114.1"/>
    </source>
</evidence>
<sequence>MARLEIDYMIKEGNGGRVINSLENKGKGITDYLENAKIGIESYYLGELVQAWEEALESLKSGNPFSLEIGKGSFESLEFSKRGLIMRSSEAESFERRYYTARVPGSSDSVDIRIFGKNLNGYGDYPLTIQMGFDTHGYSDGLYLSKQGIFHQGPEGIRITRKEESERADYRIAMFETTCGALHLWRDVFGDLDKVTDGIVKVSFLDSSEFDLRLEPDTAVEVGDDKRGIDNEVLLEQVKKIIDNGELIES</sequence>
<evidence type="ECO:0000313" key="2">
    <source>
        <dbReference type="Proteomes" id="UP000177053"/>
    </source>
</evidence>